<accession>A0AAU9J8I6</accession>
<keyword evidence="1" id="KW-1133">Transmembrane helix</keyword>
<dbReference type="Proteomes" id="UP001162131">
    <property type="component" value="Unassembled WGS sequence"/>
</dbReference>
<protein>
    <submittedName>
        <fullName evidence="2">Uncharacterized protein</fullName>
    </submittedName>
</protein>
<keyword evidence="3" id="KW-1185">Reference proteome</keyword>
<sequence>MLIAAAKETSITNISDINDTLSPWAYIEQRDLSIQSLKLEFVMTSLSHLMNAINMLYVLWLAILTSLKLSIFQNFIALSFPQVSKISSLWEMATEEIPFLCPSNCPFLAQLSKSHTFILQSLLPEITKFLFRWKQTEFTALSW</sequence>
<dbReference type="EMBL" id="CAJZBQ010000025">
    <property type="protein sequence ID" value="CAG9320567.1"/>
    <property type="molecule type" value="Genomic_DNA"/>
</dbReference>
<feature type="transmembrane region" description="Helical" evidence="1">
    <location>
        <begin position="57"/>
        <end position="80"/>
    </location>
</feature>
<reference evidence="2" key="1">
    <citation type="submission" date="2021-09" db="EMBL/GenBank/DDBJ databases">
        <authorList>
            <consortium name="AG Swart"/>
            <person name="Singh M."/>
            <person name="Singh A."/>
            <person name="Seah K."/>
            <person name="Emmerich C."/>
        </authorList>
    </citation>
    <scope>NUCLEOTIDE SEQUENCE</scope>
    <source>
        <strain evidence="2">ATCC30299</strain>
    </source>
</reference>
<gene>
    <name evidence="2" type="ORF">BSTOLATCC_MIC26481</name>
</gene>
<dbReference type="AlphaFoldDB" id="A0AAU9J8I6"/>
<comment type="caution">
    <text evidence="2">The sequence shown here is derived from an EMBL/GenBank/DDBJ whole genome shotgun (WGS) entry which is preliminary data.</text>
</comment>
<keyword evidence="1" id="KW-0812">Transmembrane</keyword>
<organism evidence="2 3">
    <name type="scientific">Blepharisma stoltei</name>
    <dbReference type="NCBI Taxonomy" id="1481888"/>
    <lineage>
        <taxon>Eukaryota</taxon>
        <taxon>Sar</taxon>
        <taxon>Alveolata</taxon>
        <taxon>Ciliophora</taxon>
        <taxon>Postciliodesmatophora</taxon>
        <taxon>Heterotrichea</taxon>
        <taxon>Heterotrichida</taxon>
        <taxon>Blepharismidae</taxon>
        <taxon>Blepharisma</taxon>
    </lineage>
</organism>
<proteinExistence type="predicted"/>
<evidence type="ECO:0000313" key="3">
    <source>
        <dbReference type="Proteomes" id="UP001162131"/>
    </source>
</evidence>
<name>A0AAU9J8I6_9CILI</name>
<keyword evidence="1" id="KW-0472">Membrane</keyword>
<evidence type="ECO:0000313" key="2">
    <source>
        <dbReference type="EMBL" id="CAG9320567.1"/>
    </source>
</evidence>
<evidence type="ECO:0000256" key="1">
    <source>
        <dbReference type="SAM" id="Phobius"/>
    </source>
</evidence>